<evidence type="ECO:0000256" key="3">
    <source>
        <dbReference type="ARBA" id="ARBA00022553"/>
    </source>
</evidence>
<feature type="compositionally biased region" description="Polar residues" evidence="5">
    <location>
        <begin position="517"/>
        <end position="528"/>
    </location>
</feature>
<reference evidence="7 8" key="1">
    <citation type="submission" date="2016-03" db="EMBL/GenBank/DDBJ databases">
        <title>Cyphomyrmex costatus WGS genome.</title>
        <authorList>
            <person name="Nygaard S."/>
            <person name="Hu H."/>
            <person name="Boomsma J."/>
            <person name="Zhang G."/>
        </authorList>
    </citation>
    <scope>NUCLEOTIDE SEQUENCE [LARGE SCALE GENOMIC DNA]</scope>
    <source>
        <strain evidence="7">MS0001</strain>
        <tissue evidence="7">Whole body</tissue>
    </source>
</reference>
<dbReference type="InterPro" id="IPR051976">
    <property type="entry name" value="Synaptopodin_domain"/>
</dbReference>
<dbReference type="EMBL" id="KQ978112">
    <property type="protein sequence ID" value="KYM96922.1"/>
    <property type="molecule type" value="Genomic_DNA"/>
</dbReference>
<dbReference type="Proteomes" id="UP000078542">
    <property type="component" value="Unassembled WGS sequence"/>
</dbReference>
<proteinExistence type="inferred from homology"/>
<keyword evidence="8" id="KW-1185">Reference proteome</keyword>
<dbReference type="GO" id="GO:0030018">
    <property type="term" value="C:Z disc"/>
    <property type="evidence" value="ECO:0007669"/>
    <property type="project" value="TreeGrafter"/>
</dbReference>
<keyword evidence="6" id="KW-1133">Transmembrane helix</keyword>
<accession>A0A151IB96</accession>
<gene>
    <name evidence="7" type="ORF">ALC62_12392</name>
</gene>
<evidence type="ECO:0000256" key="5">
    <source>
        <dbReference type="SAM" id="MobiDB-lite"/>
    </source>
</evidence>
<name>A0A151IB96_9HYME</name>
<sequence>MEAPHRVANVSNVRRHVNTKRNILSNTSYGLIKDAEYKSSVKYSGCLQEKNYLQRSISADNVVIRSRGYKPSDRHDPVKRNFLENLTSRILHFGMEGSETTPINLQKLLTPASDSQEPLQLKNKKMFASSYFYAPTHPTVEDQVELARRISHSLSDVKNVKSKGQTMYVNRKKRSVKWIHDGNGIEDEEELTTTIHKEKLPLKCVMNPCGKVLDIHGIQALGEEVNIAPVPKNPEKLFDIVRDLNNQRGRGAEIFAKRRKRSEKWVVDQEQPQTPNTPVTPKTPTYPDKLEINGNTKFMTPSSLTSRTPVSSIDKPFYNPFTMDISLDTTNIPITDLAPLANGKICFLYALRDVLKLRADINVTKIFQKPRSKFISVIRYCLTLLIIQIIIIIIYILYIEKRKNKHCNANRCSHSNEIKKIYLREIAVGTDSDFCPDHCQSPIVEKSRRIVFDSTNNRRTNMANKYVASNNNRYINNNYQSPRKSDICMRNYNGKDIRIQQRFDNKFNDNMIDNKFGNKQQNDRQMQNDNEESGYTPVPVKQLIQEFEKTCRPVLQYKQISPKIIPIVQQCPLDNGIARFFETKNPVKYNEKEKYLRAHGNYEGSATLQSQCNNRMYDTCGSYKKKLQSQYNSQLCKTRENYEGSTKLQSRCNGYVSTDESEYTTDDTDSEDCRIDLGSIDRGNSAPSALLNCCDSSEYSIAFEDEYMDTRRHSITSQELEALYANDTATRFVNAEAEMPPEAKSLMLSMITSQENILETKKHLRNTPVLDNLLGTTTPECKLNDVNPELGKLICMRFWNKLYENNNYTGPKLANLHNLTNYNTAPRGWNQSFTFYRPIKFEKPQEIMYSDF</sequence>
<dbReference type="PANTHER" id="PTHR24217:SF0">
    <property type="entry name" value="PDZ DOMAIN-CONTAINING PROTEIN"/>
    <property type="match status" value="1"/>
</dbReference>
<feature type="region of interest" description="Disordered" evidence="5">
    <location>
        <begin position="264"/>
        <end position="292"/>
    </location>
</feature>
<evidence type="ECO:0000256" key="1">
    <source>
        <dbReference type="ARBA" id="ARBA00004496"/>
    </source>
</evidence>
<keyword evidence="6" id="KW-0472">Membrane</keyword>
<evidence type="ECO:0000256" key="6">
    <source>
        <dbReference type="SAM" id="Phobius"/>
    </source>
</evidence>
<comment type="subcellular location">
    <subcellularLocation>
        <location evidence="1">Cytoplasm</location>
    </subcellularLocation>
</comment>
<dbReference type="GO" id="GO:0003779">
    <property type="term" value="F:actin binding"/>
    <property type="evidence" value="ECO:0007669"/>
    <property type="project" value="TreeGrafter"/>
</dbReference>
<protein>
    <submittedName>
        <fullName evidence="7">Uncharacterized protein</fullName>
    </submittedName>
</protein>
<keyword evidence="6" id="KW-0812">Transmembrane</keyword>
<dbReference type="AlphaFoldDB" id="A0A151IB96"/>
<feature type="region of interest" description="Disordered" evidence="5">
    <location>
        <begin position="516"/>
        <end position="535"/>
    </location>
</feature>
<dbReference type="STRING" id="456900.A0A151IB96"/>
<feature type="transmembrane region" description="Helical" evidence="6">
    <location>
        <begin position="377"/>
        <end position="398"/>
    </location>
</feature>
<dbReference type="GO" id="GO:0005634">
    <property type="term" value="C:nucleus"/>
    <property type="evidence" value="ECO:0007669"/>
    <property type="project" value="TreeGrafter"/>
</dbReference>
<dbReference type="GO" id="GO:0015629">
    <property type="term" value="C:actin cytoskeleton"/>
    <property type="evidence" value="ECO:0007669"/>
    <property type="project" value="TreeGrafter"/>
</dbReference>
<keyword evidence="3" id="KW-0597">Phosphoprotein</keyword>
<evidence type="ECO:0000313" key="8">
    <source>
        <dbReference type="Proteomes" id="UP000078542"/>
    </source>
</evidence>
<comment type="similarity">
    <text evidence="4">Belongs to the synaptopodin family.</text>
</comment>
<feature type="compositionally biased region" description="Low complexity" evidence="5">
    <location>
        <begin position="272"/>
        <end position="287"/>
    </location>
</feature>
<organism evidence="7 8">
    <name type="scientific">Cyphomyrmex costatus</name>
    <dbReference type="NCBI Taxonomy" id="456900"/>
    <lineage>
        <taxon>Eukaryota</taxon>
        <taxon>Metazoa</taxon>
        <taxon>Ecdysozoa</taxon>
        <taxon>Arthropoda</taxon>
        <taxon>Hexapoda</taxon>
        <taxon>Insecta</taxon>
        <taxon>Pterygota</taxon>
        <taxon>Neoptera</taxon>
        <taxon>Endopterygota</taxon>
        <taxon>Hymenoptera</taxon>
        <taxon>Apocrita</taxon>
        <taxon>Aculeata</taxon>
        <taxon>Formicoidea</taxon>
        <taxon>Formicidae</taxon>
        <taxon>Myrmicinae</taxon>
        <taxon>Cyphomyrmex</taxon>
    </lineage>
</organism>
<dbReference type="PANTHER" id="PTHR24217">
    <property type="entry name" value="PUTATIVE-RELATED"/>
    <property type="match status" value="1"/>
</dbReference>
<evidence type="ECO:0000256" key="4">
    <source>
        <dbReference type="ARBA" id="ARBA00038161"/>
    </source>
</evidence>
<evidence type="ECO:0000313" key="7">
    <source>
        <dbReference type="EMBL" id="KYM96922.1"/>
    </source>
</evidence>
<evidence type="ECO:0000256" key="2">
    <source>
        <dbReference type="ARBA" id="ARBA00022490"/>
    </source>
</evidence>
<dbReference type="GO" id="GO:0032233">
    <property type="term" value="P:positive regulation of actin filament bundle assembly"/>
    <property type="evidence" value="ECO:0007669"/>
    <property type="project" value="TreeGrafter"/>
</dbReference>
<keyword evidence="2" id="KW-0963">Cytoplasm</keyword>